<name>A0A8C5LJ22_9ANUR</name>
<dbReference type="GO" id="GO:0072557">
    <property type="term" value="C:IPAF inflammasome complex"/>
    <property type="evidence" value="ECO:0007669"/>
    <property type="project" value="TreeGrafter"/>
</dbReference>
<dbReference type="SUPFAM" id="SSF52047">
    <property type="entry name" value="RNI-like"/>
    <property type="match status" value="1"/>
</dbReference>
<dbReference type="Proteomes" id="UP000694569">
    <property type="component" value="Unplaced"/>
</dbReference>
<keyword evidence="2" id="KW-1185">Reference proteome</keyword>
<dbReference type="AlphaFoldDB" id="A0A8C5LJ22"/>
<dbReference type="PANTHER" id="PTHR46914">
    <property type="entry name" value="BACULOVIRAL IAP REPEAT-CONTAINING PROTEIN 1"/>
    <property type="match status" value="1"/>
</dbReference>
<dbReference type="PANTHER" id="PTHR46914:SF1">
    <property type="entry name" value="BACULOVIRAL IAP REPEAT-CONTAINING PROTEIN 1"/>
    <property type="match status" value="1"/>
</dbReference>
<accession>A0A8C5LJ22</accession>
<reference evidence="1" key="1">
    <citation type="submission" date="2025-08" db="UniProtKB">
        <authorList>
            <consortium name="Ensembl"/>
        </authorList>
    </citation>
    <scope>IDENTIFICATION</scope>
</reference>
<evidence type="ECO:0000313" key="1">
    <source>
        <dbReference type="Ensembl" id="ENSLLEP00000000248.1"/>
    </source>
</evidence>
<dbReference type="OrthoDB" id="4034597at2759"/>
<dbReference type="Gene3D" id="3.80.10.10">
    <property type="entry name" value="Ribonuclease Inhibitor"/>
    <property type="match status" value="1"/>
</dbReference>
<reference evidence="1" key="2">
    <citation type="submission" date="2025-09" db="UniProtKB">
        <authorList>
            <consortium name="Ensembl"/>
        </authorList>
    </citation>
    <scope>IDENTIFICATION</scope>
</reference>
<protein>
    <submittedName>
        <fullName evidence="1">Uncharacterized protein</fullName>
    </submittedName>
</protein>
<proteinExistence type="predicted"/>
<dbReference type="InterPro" id="IPR028789">
    <property type="entry name" value="Naip"/>
</dbReference>
<organism evidence="1 2">
    <name type="scientific">Leptobrachium leishanense</name>
    <name type="common">Leishan spiny toad</name>
    <dbReference type="NCBI Taxonomy" id="445787"/>
    <lineage>
        <taxon>Eukaryota</taxon>
        <taxon>Metazoa</taxon>
        <taxon>Chordata</taxon>
        <taxon>Craniata</taxon>
        <taxon>Vertebrata</taxon>
        <taxon>Euteleostomi</taxon>
        <taxon>Amphibia</taxon>
        <taxon>Batrachia</taxon>
        <taxon>Anura</taxon>
        <taxon>Pelobatoidea</taxon>
        <taxon>Megophryidae</taxon>
        <taxon>Leptobrachium</taxon>
    </lineage>
</organism>
<dbReference type="GO" id="GO:0016045">
    <property type="term" value="P:detection of bacterium"/>
    <property type="evidence" value="ECO:0007669"/>
    <property type="project" value="TreeGrafter"/>
</dbReference>
<dbReference type="GeneTree" id="ENSGT00940000163559"/>
<dbReference type="GO" id="GO:0042742">
    <property type="term" value="P:defense response to bacterium"/>
    <property type="evidence" value="ECO:0007669"/>
    <property type="project" value="TreeGrafter"/>
</dbReference>
<dbReference type="InterPro" id="IPR032675">
    <property type="entry name" value="LRR_dom_sf"/>
</dbReference>
<dbReference type="Ensembl" id="ENSLLET00000000265.1">
    <property type="protein sequence ID" value="ENSLLEP00000000248.1"/>
    <property type="gene ID" value="ENSLLEG00000000172.1"/>
</dbReference>
<dbReference type="GO" id="GO:0043027">
    <property type="term" value="F:cysteine-type endopeptidase inhibitor activity involved in apoptotic process"/>
    <property type="evidence" value="ECO:0007669"/>
    <property type="project" value="InterPro"/>
</dbReference>
<dbReference type="GO" id="GO:0005524">
    <property type="term" value="F:ATP binding"/>
    <property type="evidence" value="ECO:0007669"/>
    <property type="project" value="TreeGrafter"/>
</dbReference>
<dbReference type="GO" id="GO:0070269">
    <property type="term" value="P:pyroptotic inflammatory response"/>
    <property type="evidence" value="ECO:0007669"/>
    <property type="project" value="TreeGrafter"/>
</dbReference>
<sequence length="540" mass="61605">MLLDFAIHVELKSNFLNDCAPVILQFLNQKNIFMDLSYLNLNLLTFLSKYPEGLALVNRFELSVHDITLDEEGLKYNGDFGSQWDVPVVDKEYAKAFVLLSDEARDTHEKNYVCRNRTSISQFGINQSEHKISILHVEARGKNILDGIVTENLLVFLSLSRHIELVLKKCPGFVKNVATCIEQHRTSFVKCVIFTVELTMEEQELITQMPSLESLQIINATPPEYILSHLDNFKHLKELSLDLSDNGGVFEVMAEGFKKLNCLEKVAFKHVNLGYDSSRLADCISDFPDLKTFHFTYDVCPDFGKLMAAICKHGNIYDLSLRGLFIKESEMIHLALHLSSLKNLRALNLEGQYFADVEEAKIFAQSLLSLVQLEELSLPSGPGIMETLPLVIKQLKTFPKLRKLGLKNNILNDYSVLQLAKVARKGHLSNVQKLSLDINYNITQSGWTDFFHTLDNLENLTDLCISRIYTHQFKMDPSTLVALVQCVSRLHRLNVLVLLGWLLDNKDLEMFDSMKQKHPQGKSFTLIWQWLLPVNPTVLE</sequence>
<dbReference type="GO" id="GO:0043066">
    <property type="term" value="P:negative regulation of apoptotic process"/>
    <property type="evidence" value="ECO:0007669"/>
    <property type="project" value="InterPro"/>
</dbReference>
<evidence type="ECO:0000313" key="2">
    <source>
        <dbReference type="Proteomes" id="UP000694569"/>
    </source>
</evidence>